<name>A0AAE1YKG5_9LAMI</name>
<protein>
    <recommendedName>
        <fullName evidence="2">Hydrophobic seed protein domain-containing protein</fullName>
    </recommendedName>
</protein>
<dbReference type="InterPro" id="IPR027923">
    <property type="entry name" value="Hydrophob_seed_dom"/>
</dbReference>
<organism evidence="3 4">
    <name type="scientific">Sesamum alatum</name>
    <dbReference type="NCBI Taxonomy" id="300844"/>
    <lineage>
        <taxon>Eukaryota</taxon>
        <taxon>Viridiplantae</taxon>
        <taxon>Streptophyta</taxon>
        <taxon>Embryophyta</taxon>
        <taxon>Tracheophyta</taxon>
        <taxon>Spermatophyta</taxon>
        <taxon>Magnoliopsida</taxon>
        <taxon>eudicotyledons</taxon>
        <taxon>Gunneridae</taxon>
        <taxon>Pentapetalae</taxon>
        <taxon>asterids</taxon>
        <taxon>lamiids</taxon>
        <taxon>Lamiales</taxon>
        <taxon>Pedaliaceae</taxon>
        <taxon>Sesamum</taxon>
    </lineage>
</organism>
<reference evidence="3" key="1">
    <citation type="submission" date="2020-06" db="EMBL/GenBank/DDBJ databases">
        <authorList>
            <person name="Li T."/>
            <person name="Hu X."/>
            <person name="Zhang T."/>
            <person name="Song X."/>
            <person name="Zhang H."/>
            <person name="Dai N."/>
            <person name="Sheng W."/>
            <person name="Hou X."/>
            <person name="Wei L."/>
        </authorList>
    </citation>
    <scope>NUCLEOTIDE SEQUENCE</scope>
    <source>
        <strain evidence="3">3651</strain>
        <tissue evidence="3">Leaf</tissue>
    </source>
</reference>
<evidence type="ECO:0000313" key="3">
    <source>
        <dbReference type="EMBL" id="KAK4431633.1"/>
    </source>
</evidence>
<sequence length="126" mass="14007">MALVTRTLASATLLLLLLLSSLVFSFASRPVAVQTPPQVETQATCKMNTGKCFDLFQHLMNWSPGKPGTDHHCCTVVSGLSAYEAASCLCYTFRSRFFGMEMNYHAAINTVMNFCGLTIPRYFKCY</sequence>
<gene>
    <name evidence="3" type="ORF">Salat_0925400</name>
</gene>
<dbReference type="PANTHER" id="PTHR31731">
    <property type="match status" value="1"/>
</dbReference>
<evidence type="ECO:0000313" key="4">
    <source>
        <dbReference type="Proteomes" id="UP001293254"/>
    </source>
</evidence>
<comment type="caution">
    <text evidence="3">The sequence shown here is derived from an EMBL/GenBank/DDBJ whole genome shotgun (WGS) entry which is preliminary data.</text>
</comment>
<feature type="domain" description="Hydrophobic seed protein" evidence="2">
    <location>
        <begin position="47"/>
        <end position="125"/>
    </location>
</feature>
<feature type="chain" id="PRO_5041967810" description="Hydrophobic seed protein domain-containing protein" evidence="1">
    <location>
        <begin position="28"/>
        <end position="126"/>
    </location>
</feature>
<dbReference type="Pfam" id="PF14547">
    <property type="entry name" value="Hydrophob_seed"/>
    <property type="match status" value="1"/>
</dbReference>
<dbReference type="InterPro" id="IPR036312">
    <property type="entry name" value="Bifun_inhib/LTP/seed_sf"/>
</dbReference>
<proteinExistence type="predicted"/>
<dbReference type="Proteomes" id="UP001293254">
    <property type="component" value="Unassembled WGS sequence"/>
</dbReference>
<evidence type="ECO:0000259" key="2">
    <source>
        <dbReference type="Pfam" id="PF14547"/>
    </source>
</evidence>
<dbReference type="EMBL" id="JACGWO010000003">
    <property type="protein sequence ID" value="KAK4431633.1"/>
    <property type="molecule type" value="Genomic_DNA"/>
</dbReference>
<dbReference type="SUPFAM" id="SSF47699">
    <property type="entry name" value="Bifunctional inhibitor/lipid-transfer protein/seed storage 2S albumin"/>
    <property type="match status" value="1"/>
</dbReference>
<feature type="signal peptide" evidence="1">
    <location>
        <begin position="1"/>
        <end position="27"/>
    </location>
</feature>
<keyword evidence="4" id="KW-1185">Reference proteome</keyword>
<dbReference type="Gene3D" id="1.10.110.10">
    <property type="entry name" value="Plant lipid-transfer and hydrophobic proteins"/>
    <property type="match status" value="1"/>
</dbReference>
<keyword evidence="1" id="KW-0732">Signal</keyword>
<reference evidence="3" key="2">
    <citation type="journal article" date="2024" name="Plant">
        <title>Genomic evolution and insights into agronomic trait innovations of Sesamum species.</title>
        <authorList>
            <person name="Miao H."/>
            <person name="Wang L."/>
            <person name="Qu L."/>
            <person name="Liu H."/>
            <person name="Sun Y."/>
            <person name="Le M."/>
            <person name="Wang Q."/>
            <person name="Wei S."/>
            <person name="Zheng Y."/>
            <person name="Lin W."/>
            <person name="Duan Y."/>
            <person name="Cao H."/>
            <person name="Xiong S."/>
            <person name="Wang X."/>
            <person name="Wei L."/>
            <person name="Li C."/>
            <person name="Ma Q."/>
            <person name="Ju M."/>
            <person name="Zhao R."/>
            <person name="Li G."/>
            <person name="Mu C."/>
            <person name="Tian Q."/>
            <person name="Mei H."/>
            <person name="Zhang T."/>
            <person name="Gao T."/>
            <person name="Zhang H."/>
        </authorList>
    </citation>
    <scope>NUCLEOTIDE SEQUENCE</scope>
    <source>
        <strain evidence="3">3651</strain>
    </source>
</reference>
<dbReference type="AlphaFoldDB" id="A0AAE1YKG5"/>
<accession>A0AAE1YKG5</accession>
<dbReference type="InterPro" id="IPR051636">
    <property type="entry name" value="Plant_LTP/defense-related"/>
</dbReference>
<evidence type="ECO:0000256" key="1">
    <source>
        <dbReference type="SAM" id="SignalP"/>
    </source>
</evidence>